<proteinExistence type="predicted"/>
<name>D5CMB4_SIDLE</name>
<dbReference type="EMBL" id="CP001965">
    <property type="protein sequence ID" value="ADE10728.1"/>
    <property type="molecule type" value="Genomic_DNA"/>
</dbReference>
<dbReference type="STRING" id="580332.Slit_0488"/>
<accession>D5CMB4</accession>
<reference evidence="1 2" key="1">
    <citation type="submission" date="2010-03" db="EMBL/GenBank/DDBJ databases">
        <title>Complete sequence of Sideroxydans lithotrophicus ES-1.</title>
        <authorList>
            <consortium name="US DOE Joint Genome Institute"/>
            <person name="Lucas S."/>
            <person name="Copeland A."/>
            <person name="Lapidus A."/>
            <person name="Cheng J.-F."/>
            <person name="Bruce D."/>
            <person name="Goodwin L."/>
            <person name="Pitluck S."/>
            <person name="Munk A.C."/>
            <person name="Detter J.C."/>
            <person name="Han C."/>
            <person name="Tapia R."/>
            <person name="Larimer F."/>
            <person name="Land M."/>
            <person name="Hauser L."/>
            <person name="Kyrpides N."/>
            <person name="Ivanova N."/>
            <person name="Emerson D."/>
            <person name="Woyke T."/>
        </authorList>
    </citation>
    <scope>NUCLEOTIDE SEQUENCE [LARGE SCALE GENOMIC DNA]</scope>
    <source>
        <strain evidence="1 2">ES-1</strain>
    </source>
</reference>
<evidence type="ECO:0000313" key="2">
    <source>
        <dbReference type="Proteomes" id="UP000001625"/>
    </source>
</evidence>
<dbReference type="HOGENOM" id="CLU_651945_0_0_4"/>
<evidence type="ECO:0000313" key="1">
    <source>
        <dbReference type="EMBL" id="ADE10728.1"/>
    </source>
</evidence>
<protein>
    <recommendedName>
        <fullName evidence="3">Bacterial Ig-like domain-containing protein</fullName>
    </recommendedName>
</protein>
<dbReference type="eggNOG" id="ENOG5033H4F">
    <property type="taxonomic scope" value="Bacteria"/>
</dbReference>
<evidence type="ECO:0008006" key="3">
    <source>
        <dbReference type="Google" id="ProtNLM"/>
    </source>
</evidence>
<dbReference type="KEGG" id="slt:Slit_0488"/>
<dbReference type="Proteomes" id="UP000001625">
    <property type="component" value="Chromosome"/>
</dbReference>
<dbReference type="AlphaFoldDB" id="D5CMB4"/>
<organism evidence="1 2">
    <name type="scientific">Sideroxydans lithotrophicus (strain ES-1)</name>
    <dbReference type="NCBI Taxonomy" id="580332"/>
    <lineage>
        <taxon>Bacteria</taxon>
        <taxon>Pseudomonadati</taxon>
        <taxon>Pseudomonadota</taxon>
        <taxon>Betaproteobacteria</taxon>
        <taxon>Nitrosomonadales</taxon>
        <taxon>Gallionellaceae</taxon>
        <taxon>Sideroxydans</taxon>
    </lineage>
</organism>
<gene>
    <name evidence="1" type="ordered locus">Slit_0488</name>
</gene>
<sequence length="421" mass="45545" precursor="true">MDARRLLHRMTRWLGRLFIIFSLVASFGAQAAKEIVPYVESWCASDWVSYIGLKTCVYPTKLAAAEASAAAFNVVYSSIKWAVTSCEPGMDINGDAMCSGTATHPDGSVQTGNFWAIRIHYNCPVPIVNPSIPYGLAWSNSDLNHPYACSRNVQDSLVITLLGGNEVEPSSGSTINTLPFIATVIDQNTGQPPTNPVQVHVSLKVDPTSGGHDHGDSTRPRGGIANVESCSSDAECWSNPTVNGTVAFNFNPTVASGTHTITATCDGCSNTATVNVDVKVPNLWPIAASTYYAFIGSTSEHSSNHYVVSEAQLQLWQLAKGFYDYQVLTGLASPTLLHLNDASLKWGGLFDKDGDWDTPHKEHRRGSVIDIRANSNPGAIPSSLIKNFIKIAANMGIDARLENIGDPVNQHFHTRLLNRKE</sequence>
<keyword evidence="2" id="KW-1185">Reference proteome</keyword>